<keyword evidence="2" id="KW-1185">Reference proteome</keyword>
<proteinExistence type="predicted"/>
<reference evidence="1 2" key="1">
    <citation type="journal article" date="2011" name="J. Bacteriol.">
        <title>Complete genome sequence of the thermoacidophilic crenarchaeon Thermoproteus uzoniensis 768-20.</title>
        <authorList>
            <person name="Mardanov A.V."/>
            <person name="Gumerov V.M."/>
            <person name="Beletsky A.V."/>
            <person name="Prokofeva M.I."/>
            <person name="Bonch-Osmolovskaya E.A."/>
            <person name="Ravin N.V."/>
            <person name="Skryabin K.G."/>
        </authorList>
    </citation>
    <scope>NUCLEOTIDE SEQUENCE [LARGE SCALE GENOMIC DNA]</scope>
    <source>
        <strain evidence="1 2">768-20</strain>
    </source>
</reference>
<evidence type="ECO:0000313" key="1">
    <source>
        <dbReference type="EMBL" id="AEA11653.1"/>
    </source>
</evidence>
<name>F2L1I3_THEU7</name>
<dbReference type="Proteomes" id="UP000008138">
    <property type="component" value="Chromosome"/>
</dbReference>
<dbReference type="AlphaFoldDB" id="F2L1I3"/>
<dbReference type="eggNOG" id="arCOG05656">
    <property type="taxonomic scope" value="Archaea"/>
</dbReference>
<sequence length="184" mass="19734">MALELGFVGRRRCFEEARRYVFGLAYGPRDVTIVDSALGGDGVALDCSGDVPLQLFSGLSSVLPGAELGVDLGAVRNGLVMVWRGNPLLHAVVSADVLKKILSAVKGVAEISVGFSPYVDPSELFGGLKTLCGAAPRVKLVDERRASRGRYWLRRKYPGLAEDEIDALSFVLSQGIALDICRKP</sequence>
<dbReference type="KEGG" id="tuz:TUZN_0153"/>
<gene>
    <name evidence="1" type="ordered locus">TUZN_0153</name>
</gene>
<dbReference type="STRING" id="999630.TUZN_0153"/>
<dbReference type="EMBL" id="CP002590">
    <property type="protein sequence ID" value="AEA11653.1"/>
    <property type="molecule type" value="Genomic_DNA"/>
</dbReference>
<accession>F2L1I3</accession>
<dbReference type="HOGENOM" id="CLU_1507441_0_0_2"/>
<reference key="2">
    <citation type="submission" date="2011-03" db="EMBL/GenBank/DDBJ databases">
        <title>Complete genome sequence of the thermoacidophilic crenarchaeon Thermoproteus uzoniensis 768-20.</title>
        <authorList>
            <person name="Mardanov A.V."/>
            <person name="Gumerov V.M."/>
            <person name="Beletsky A.V."/>
            <person name="Prokofeva M.I."/>
            <person name="Bonch-Osmolovskaya E.A."/>
            <person name="Ravin N.V."/>
            <person name="Skryabin K.G."/>
        </authorList>
    </citation>
    <scope>NUCLEOTIDE SEQUENCE</scope>
    <source>
        <strain>768-20</strain>
    </source>
</reference>
<evidence type="ECO:0000313" key="2">
    <source>
        <dbReference type="Proteomes" id="UP000008138"/>
    </source>
</evidence>
<organism evidence="1 2">
    <name type="scientific">Thermoproteus uzoniensis (strain 768-20)</name>
    <dbReference type="NCBI Taxonomy" id="999630"/>
    <lineage>
        <taxon>Archaea</taxon>
        <taxon>Thermoproteota</taxon>
        <taxon>Thermoprotei</taxon>
        <taxon>Thermoproteales</taxon>
        <taxon>Thermoproteaceae</taxon>
        <taxon>Thermoproteus</taxon>
    </lineage>
</organism>
<protein>
    <submittedName>
        <fullName evidence="1">Uncharacterized protein</fullName>
    </submittedName>
</protein>